<reference evidence="2 3" key="1">
    <citation type="journal article" date="2019" name="Genome Biol. Evol.">
        <title>Day and night: Metabolic profiles and evolutionary relationships of six axenic non-marine cyanobacteria.</title>
        <authorList>
            <person name="Will S.E."/>
            <person name="Henke P."/>
            <person name="Boedeker C."/>
            <person name="Huang S."/>
            <person name="Brinkmann H."/>
            <person name="Rohde M."/>
            <person name="Jarek M."/>
            <person name="Friedl T."/>
            <person name="Seufert S."/>
            <person name="Schumacher M."/>
            <person name="Overmann J."/>
            <person name="Neumann-Schaal M."/>
            <person name="Petersen J."/>
        </authorList>
    </citation>
    <scope>NUCLEOTIDE SEQUENCE [LARGE SCALE GENOMIC DNA]</scope>
    <source>
        <strain evidence="2 3">PCC 6912</strain>
    </source>
</reference>
<dbReference type="Proteomes" id="UP000268857">
    <property type="component" value="Unassembled WGS sequence"/>
</dbReference>
<feature type="region of interest" description="Disordered" evidence="1">
    <location>
        <begin position="533"/>
        <end position="553"/>
    </location>
</feature>
<dbReference type="AlphaFoldDB" id="A0A433N0R5"/>
<proteinExistence type="predicted"/>
<sequence>MSLPLPNLDDRRWVDLVEEGRALIPVYAPQWTDHNAHDPGITLIELFAWIAEMDLYQINRISDAYKLKFLALAGIRPNPPQPTRTVLSLTPKSDAQEIPIGSQFQGRNALGQIVRFRTVAPLMLVKSQLRALGIQTSQGFCDLSARLERGESLPLFDDNPKPGNILYLGFDRALPPNLPVSLFFALSDPSTDEKERQRLLRELQQQEAECHPANTLLECPPQTDSKPIPEYPLHHHSVQTVWEFFSETGFWQPLDAAVGEIEDWTRSFTLSDRVVLKLPAPMREITTGVICQPYYYLRCRFLTGAYDATPMLDRLILNGVKVEQAVAIESEIGIGTGEPLQQYTLPHAPILPDSLHLFTEELGQRVEWWLRPDFDASRRSDRHFLLNATTGAIAFGDGEKGRVPPKNARIFASYNATLAEGGNLAKDTVREIAPADLGELGDRIETITNPLPAMGGTAAETLTQITARALKLLTKPQRAVTLADYETLALETPGVRLARVAARANLDPSFPCIRATGVITVIVLPYLPSDRPMPSPGLRRSLSQPQADSRHSRYCRRTRLCRSERASESAVLSW</sequence>
<accession>A0A433N0R5</accession>
<dbReference type="STRING" id="211165.GCA_000317285_05420"/>
<evidence type="ECO:0000313" key="2">
    <source>
        <dbReference type="EMBL" id="RUR74505.1"/>
    </source>
</evidence>
<gene>
    <name evidence="2" type="ORF">PCC6912_52800</name>
</gene>
<protein>
    <submittedName>
        <fullName evidence="2">Putative baseplate assembly protein</fullName>
    </submittedName>
</protein>
<dbReference type="RefSeq" id="WP_026087712.1">
    <property type="nucleotide sequence ID" value="NZ_AJLN01000120.1"/>
</dbReference>
<organism evidence="2 3">
    <name type="scientific">Chlorogloeopsis fritschii PCC 6912</name>
    <dbReference type="NCBI Taxonomy" id="211165"/>
    <lineage>
        <taxon>Bacteria</taxon>
        <taxon>Bacillati</taxon>
        <taxon>Cyanobacteriota</taxon>
        <taxon>Cyanophyceae</taxon>
        <taxon>Nostocales</taxon>
        <taxon>Chlorogloeopsidaceae</taxon>
        <taxon>Chlorogloeopsis</taxon>
    </lineage>
</organism>
<evidence type="ECO:0000256" key="1">
    <source>
        <dbReference type="SAM" id="MobiDB-lite"/>
    </source>
</evidence>
<keyword evidence="3" id="KW-1185">Reference proteome</keyword>
<name>A0A433N0R5_CHLFR</name>
<comment type="caution">
    <text evidence="2">The sequence shown here is derived from an EMBL/GenBank/DDBJ whole genome shotgun (WGS) entry which is preliminary data.</text>
</comment>
<dbReference type="EMBL" id="RSCJ01000029">
    <property type="protein sequence ID" value="RUR74505.1"/>
    <property type="molecule type" value="Genomic_DNA"/>
</dbReference>
<evidence type="ECO:0000313" key="3">
    <source>
        <dbReference type="Proteomes" id="UP000268857"/>
    </source>
</evidence>